<evidence type="ECO:0000313" key="4">
    <source>
        <dbReference type="Proteomes" id="UP000078492"/>
    </source>
</evidence>
<dbReference type="PROSITE" id="PS50181">
    <property type="entry name" value="FBOX"/>
    <property type="match status" value="1"/>
</dbReference>
<dbReference type="EMBL" id="KQ980204">
    <property type="protein sequence ID" value="KYN17232.1"/>
    <property type="molecule type" value="Genomic_DNA"/>
</dbReference>
<gene>
    <name evidence="3" type="ORF">ALC57_10452</name>
</gene>
<dbReference type="GO" id="GO:0031146">
    <property type="term" value="P:SCF-dependent proteasomal ubiquitin-dependent protein catabolic process"/>
    <property type="evidence" value="ECO:0007669"/>
    <property type="project" value="TreeGrafter"/>
</dbReference>
<protein>
    <submittedName>
        <fullName evidence="3">F-box/LRR-repeat protein 4</fullName>
    </submittedName>
</protein>
<name>A0A195DWY7_9HYME</name>
<keyword evidence="1" id="KW-0833">Ubl conjugation pathway</keyword>
<dbReference type="InterPro" id="IPR036047">
    <property type="entry name" value="F-box-like_dom_sf"/>
</dbReference>
<dbReference type="SUPFAM" id="SSF81383">
    <property type="entry name" value="F-box domain"/>
    <property type="match status" value="1"/>
</dbReference>
<feature type="non-terminal residue" evidence="3">
    <location>
        <position position="1"/>
    </location>
</feature>
<sequence length="324" mass="38158">EIIIIILRNLDLISLCRVREVNKRFNNLAQDHLLHTSLNLEPYYCIINTQALNYLAPRCKYLRRLNLSLCNDISDDIGQFLVSHGSLLTQLQLNHLKIYDNTILEISRIFESLFYCYWINDAGFSYLENLKYLEYLNVDETYITTETLCKILRRNTRMRHLYIGGEDENLNPDKIVMELRNSCPDLESIKLRYNRNVLARFNILTSKGIKYLADCKNLREVYLDWCNCSGASFFRVFSSCQHLERVSLYYCEGLTERDIRALALCKNLKKLDLTGILRCVTSEICHTIFMNCHKLEMINLRYSNIAKCLILQWQQKYTHITITA</sequence>
<proteinExistence type="predicted"/>
<dbReference type="InterPro" id="IPR001810">
    <property type="entry name" value="F-box_dom"/>
</dbReference>
<dbReference type="PANTHER" id="PTHR13318">
    <property type="entry name" value="PARTNER OF PAIRED, ISOFORM B-RELATED"/>
    <property type="match status" value="1"/>
</dbReference>
<evidence type="ECO:0000259" key="2">
    <source>
        <dbReference type="PROSITE" id="PS50181"/>
    </source>
</evidence>
<dbReference type="Pfam" id="PF12937">
    <property type="entry name" value="F-box-like"/>
    <property type="match status" value="1"/>
</dbReference>
<dbReference type="SMART" id="SM00367">
    <property type="entry name" value="LRR_CC"/>
    <property type="match status" value="3"/>
</dbReference>
<dbReference type="CDD" id="cd09917">
    <property type="entry name" value="F-box_SF"/>
    <property type="match status" value="1"/>
</dbReference>
<reference evidence="3 4" key="1">
    <citation type="submission" date="2015-09" db="EMBL/GenBank/DDBJ databases">
        <title>Trachymyrmex cornetzi WGS genome.</title>
        <authorList>
            <person name="Nygaard S."/>
            <person name="Hu H."/>
            <person name="Boomsma J."/>
            <person name="Zhang G."/>
        </authorList>
    </citation>
    <scope>NUCLEOTIDE SEQUENCE [LARGE SCALE GENOMIC DNA]</scope>
    <source>
        <strain evidence="3">Tcor2-1</strain>
        <tissue evidence="3">Whole body</tissue>
    </source>
</reference>
<evidence type="ECO:0000313" key="3">
    <source>
        <dbReference type="EMBL" id="KYN17232.1"/>
    </source>
</evidence>
<feature type="domain" description="F-box" evidence="2">
    <location>
        <begin position="1"/>
        <end position="38"/>
    </location>
</feature>
<dbReference type="Gene3D" id="3.80.10.10">
    <property type="entry name" value="Ribonuclease Inhibitor"/>
    <property type="match status" value="2"/>
</dbReference>
<accession>A0A195DWY7</accession>
<dbReference type="InterPro" id="IPR032675">
    <property type="entry name" value="LRR_dom_sf"/>
</dbReference>
<keyword evidence="4" id="KW-1185">Reference proteome</keyword>
<dbReference type="PANTHER" id="PTHR13318:SF190">
    <property type="entry name" value="PARTNER OF PAIRED, ISOFORM B"/>
    <property type="match status" value="1"/>
</dbReference>
<dbReference type="Proteomes" id="UP000078492">
    <property type="component" value="Unassembled WGS sequence"/>
</dbReference>
<dbReference type="AlphaFoldDB" id="A0A195DWY7"/>
<organism evidence="3 4">
    <name type="scientific">Trachymyrmex cornetzi</name>
    <dbReference type="NCBI Taxonomy" id="471704"/>
    <lineage>
        <taxon>Eukaryota</taxon>
        <taxon>Metazoa</taxon>
        <taxon>Ecdysozoa</taxon>
        <taxon>Arthropoda</taxon>
        <taxon>Hexapoda</taxon>
        <taxon>Insecta</taxon>
        <taxon>Pterygota</taxon>
        <taxon>Neoptera</taxon>
        <taxon>Endopterygota</taxon>
        <taxon>Hymenoptera</taxon>
        <taxon>Apocrita</taxon>
        <taxon>Aculeata</taxon>
        <taxon>Formicoidea</taxon>
        <taxon>Formicidae</taxon>
        <taxon>Myrmicinae</taxon>
        <taxon>Trachymyrmex</taxon>
    </lineage>
</organism>
<evidence type="ECO:0000256" key="1">
    <source>
        <dbReference type="ARBA" id="ARBA00022786"/>
    </source>
</evidence>
<dbReference type="GO" id="GO:0019005">
    <property type="term" value="C:SCF ubiquitin ligase complex"/>
    <property type="evidence" value="ECO:0007669"/>
    <property type="project" value="TreeGrafter"/>
</dbReference>
<dbReference type="STRING" id="471704.A0A195DWY7"/>
<dbReference type="InterPro" id="IPR006553">
    <property type="entry name" value="Leu-rich_rpt_Cys-con_subtyp"/>
</dbReference>
<dbReference type="SUPFAM" id="SSF52047">
    <property type="entry name" value="RNI-like"/>
    <property type="match status" value="1"/>
</dbReference>